<keyword evidence="2" id="KW-1185">Reference proteome</keyword>
<protein>
    <submittedName>
        <fullName evidence="1">Uncharacterized protein</fullName>
    </submittedName>
</protein>
<dbReference type="AlphaFoldDB" id="A0A402CVI1"/>
<accession>A0A402CVI1</accession>
<dbReference type="KEGG" id="ccot:CCAX7_24690"/>
<reference evidence="1 2" key="1">
    <citation type="journal article" date="2019" name="Int. J. Syst. Evol. Microbiol.">
        <title>Capsulimonas corticalis gen. nov., sp. nov., an aerobic capsulated bacterium, of a novel bacterial order, Capsulimonadales ord. nov., of the class Armatimonadia of the phylum Armatimonadetes.</title>
        <authorList>
            <person name="Li J."/>
            <person name="Kudo C."/>
            <person name="Tonouchi A."/>
        </authorList>
    </citation>
    <scope>NUCLEOTIDE SEQUENCE [LARGE SCALE GENOMIC DNA]</scope>
    <source>
        <strain evidence="1 2">AX-7</strain>
    </source>
</reference>
<name>A0A402CVI1_9BACT</name>
<dbReference type="Proteomes" id="UP000287394">
    <property type="component" value="Chromosome"/>
</dbReference>
<sequence length="272" mass="31016">MDKINRTAPPPCRLHGFLASEAPIGVLLRRGPSKQVQLIKWNTQDDTFEQGQWFKGRVYENWSDLSPDGTKFIYLATKHDGKYRQDAKIGYYYGVVCKPPYFTALAVWNGWKSGTPGYFLANNTLSRESLPLPVAPIFKPGKGRFPNDWRFVVIENKPHASLRSRTLERDGWILNARDGSHEKQHSSATYNLKRKQSAGNLIYSISMGSQIHLLERADWADIDQRERLVLTRDGKVFACEPEKNSIDAAIELADFNDSKFEPIAAPDWAKTW</sequence>
<organism evidence="1 2">
    <name type="scientific">Capsulimonas corticalis</name>
    <dbReference type="NCBI Taxonomy" id="2219043"/>
    <lineage>
        <taxon>Bacteria</taxon>
        <taxon>Bacillati</taxon>
        <taxon>Armatimonadota</taxon>
        <taxon>Armatimonadia</taxon>
        <taxon>Capsulimonadales</taxon>
        <taxon>Capsulimonadaceae</taxon>
        <taxon>Capsulimonas</taxon>
    </lineage>
</organism>
<dbReference type="RefSeq" id="WP_119321376.1">
    <property type="nucleotide sequence ID" value="NZ_AP025739.1"/>
</dbReference>
<gene>
    <name evidence="1" type="ORF">CCAX7_24690</name>
</gene>
<dbReference type="EMBL" id="AP025739">
    <property type="protein sequence ID" value="BDI30418.1"/>
    <property type="molecule type" value="Genomic_DNA"/>
</dbReference>
<evidence type="ECO:0000313" key="2">
    <source>
        <dbReference type="Proteomes" id="UP000287394"/>
    </source>
</evidence>
<proteinExistence type="predicted"/>
<evidence type="ECO:0000313" key="1">
    <source>
        <dbReference type="EMBL" id="BDI30418.1"/>
    </source>
</evidence>
<dbReference type="OrthoDB" id="1434485at2"/>